<evidence type="ECO:0000313" key="1">
    <source>
        <dbReference type="EMBL" id="KUM66334.1"/>
    </source>
</evidence>
<comment type="caution">
    <text evidence="1">The sequence shown here is derived from an EMBL/GenBank/DDBJ whole genome shotgun (WGS) entry which is preliminary data.</text>
</comment>
<proteinExistence type="predicted"/>
<dbReference type="Proteomes" id="UP000055045">
    <property type="component" value="Unassembled WGS sequence"/>
</dbReference>
<name>A0A117NS17_PENFR</name>
<organism evidence="1 2">
    <name type="scientific">Penicillium freii</name>
    <dbReference type="NCBI Taxonomy" id="48697"/>
    <lineage>
        <taxon>Eukaryota</taxon>
        <taxon>Fungi</taxon>
        <taxon>Dikarya</taxon>
        <taxon>Ascomycota</taxon>
        <taxon>Pezizomycotina</taxon>
        <taxon>Eurotiomycetes</taxon>
        <taxon>Eurotiomycetidae</taxon>
        <taxon>Eurotiales</taxon>
        <taxon>Aspergillaceae</taxon>
        <taxon>Penicillium</taxon>
    </lineage>
</organism>
<reference evidence="1 2" key="1">
    <citation type="submission" date="2015-10" db="EMBL/GenBank/DDBJ databases">
        <title>Genome sequencing of Penicillium freii.</title>
        <authorList>
            <person name="Nguyen H.D."/>
            <person name="Visagie C.M."/>
            <person name="Seifert K.A."/>
        </authorList>
    </citation>
    <scope>NUCLEOTIDE SEQUENCE [LARGE SCALE GENOMIC DNA]</scope>
    <source>
        <strain evidence="1 2">DAOM 242723</strain>
    </source>
</reference>
<protein>
    <submittedName>
        <fullName evidence="1">Uncharacterized protein</fullName>
    </submittedName>
</protein>
<accession>A0A117NS17</accession>
<evidence type="ECO:0000313" key="2">
    <source>
        <dbReference type="Proteomes" id="UP000055045"/>
    </source>
</evidence>
<dbReference type="EMBL" id="LLXE01000010">
    <property type="protein sequence ID" value="KUM66334.1"/>
    <property type="molecule type" value="Genomic_DNA"/>
</dbReference>
<sequence length="97" mass="11202">MWPIRCQYVPMPQIHRDQPAFSRYKTPRYVNECSWSPCAVNRRNRPAEGVQWGNCLLIDDGDLREIGSRDESRRLLIQLMPEAVDDVISPFSPGAVE</sequence>
<keyword evidence="2" id="KW-1185">Reference proteome</keyword>
<gene>
    <name evidence="1" type="ORF">ACN42_g685</name>
</gene>
<dbReference type="AlphaFoldDB" id="A0A117NS17"/>